<keyword evidence="1" id="KW-0812">Transmembrane</keyword>
<organism evidence="2 3">
    <name type="scientific">Cyphellophora attinorum</name>
    <dbReference type="NCBI Taxonomy" id="1664694"/>
    <lineage>
        <taxon>Eukaryota</taxon>
        <taxon>Fungi</taxon>
        <taxon>Dikarya</taxon>
        <taxon>Ascomycota</taxon>
        <taxon>Pezizomycotina</taxon>
        <taxon>Eurotiomycetes</taxon>
        <taxon>Chaetothyriomycetidae</taxon>
        <taxon>Chaetothyriales</taxon>
        <taxon>Cyphellophoraceae</taxon>
        <taxon>Cyphellophora</taxon>
    </lineage>
</organism>
<dbReference type="Proteomes" id="UP000038010">
    <property type="component" value="Unassembled WGS sequence"/>
</dbReference>
<dbReference type="STRING" id="1664694.A0A0N1H1M7"/>
<dbReference type="VEuPathDB" id="FungiDB:AB675_38"/>
<reference evidence="2 3" key="1">
    <citation type="submission" date="2015-06" db="EMBL/GenBank/DDBJ databases">
        <title>Draft genome of the ant-associated black yeast Phialophora attae CBS 131958.</title>
        <authorList>
            <person name="Moreno L.F."/>
            <person name="Stielow B.J."/>
            <person name="de Hoog S."/>
            <person name="Vicente V.A."/>
            <person name="Weiss V.A."/>
            <person name="de Vries M."/>
            <person name="Cruz L.M."/>
            <person name="Souza E.M."/>
        </authorList>
    </citation>
    <scope>NUCLEOTIDE SEQUENCE [LARGE SCALE GENOMIC DNA]</scope>
    <source>
        <strain evidence="2 3">CBS 131958</strain>
    </source>
</reference>
<proteinExistence type="predicted"/>
<evidence type="ECO:0000313" key="2">
    <source>
        <dbReference type="EMBL" id="KPI34766.1"/>
    </source>
</evidence>
<keyword evidence="1" id="KW-1133">Transmembrane helix</keyword>
<dbReference type="PANTHER" id="PTHR36587">
    <property type="entry name" value="EXPRESSION SITE-ASSOCIATED GENE 3 (ESAG3)-LIKE PROTEIN"/>
    <property type="match status" value="1"/>
</dbReference>
<protein>
    <submittedName>
        <fullName evidence="2">Uncharacterized protein</fullName>
    </submittedName>
</protein>
<sequence>MSIAVSAFSRRQATRYGLLAAVFFIATFLILQLYAPLSFNSDYNYNPSSSTKNLHIAVFATSSNYHLCQLQLSAGLLGYPAPILLNYGADEDKDEMKQHLAKIEGAIQYLDSLPASQQDDLVFMLDGFDIWFQLPHSYIVKRYYDVVKRSHQRHISTFGEALVKKHNIRNTVIFGPDKSCAPAGNDHSSCWAIPESWMEPLSFGPDTDHGRAMHNRPRWLNSGTVMGPARELKDVFERALEQNKHRHVTDSDQFYFSHVFGLQSYARRVHKFEDDRARGCDVAADQEFLLPADVDAKKKDIPKIKGERTEYHIGLDWSSDIFQTAGFYADYLTWIRHNSTSLYVQETAKEGNYHHHFSLPTDLIGNGPEPLSDAVDPALADWRNLPLATNTASRTVPPVIHINGKKGYRHLWWPRNWFYPYIEKMLESKRNTLSWDDELPKDMPALAGAWTFNNGQTDWVGFNETCGRWEDALMGKARPPGN</sequence>
<gene>
    <name evidence="2" type="ORF">AB675_38</name>
</gene>
<evidence type="ECO:0000313" key="3">
    <source>
        <dbReference type="Proteomes" id="UP000038010"/>
    </source>
</evidence>
<accession>A0A0N1H1M7</accession>
<dbReference type="GeneID" id="28735762"/>
<dbReference type="AlphaFoldDB" id="A0A0N1H1M7"/>
<dbReference type="OrthoDB" id="422736at2759"/>
<keyword evidence="1" id="KW-0472">Membrane</keyword>
<feature type="transmembrane region" description="Helical" evidence="1">
    <location>
        <begin position="16"/>
        <end position="35"/>
    </location>
</feature>
<dbReference type="RefSeq" id="XP_017994729.1">
    <property type="nucleotide sequence ID" value="XM_018143993.1"/>
</dbReference>
<dbReference type="CDD" id="cd22997">
    <property type="entry name" value="GT_LH"/>
    <property type="match status" value="1"/>
</dbReference>
<name>A0A0N1H1M7_9EURO</name>
<dbReference type="EMBL" id="LFJN01000051">
    <property type="protein sequence ID" value="KPI34766.1"/>
    <property type="molecule type" value="Genomic_DNA"/>
</dbReference>
<dbReference type="PANTHER" id="PTHR36587:SF2">
    <property type="entry name" value="EXPRESSION SITE-ASSOCIATED GENE 3 (ESAG3)-LIKE PROTEIN"/>
    <property type="match status" value="1"/>
</dbReference>
<comment type="caution">
    <text evidence="2">The sequence shown here is derived from an EMBL/GenBank/DDBJ whole genome shotgun (WGS) entry which is preliminary data.</text>
</comment>
<evidence type="ECO:0000256" key="1">
    <source>
        <dbReference type="SAM" id="Phobius"/>
    </source>
</evidence>
<keyword evidence="3" id="KW-1185">Reference proteome</keyword>